<sequence length="138" mass="14649">MGMKTISTVAALAVAAFALSATGPAIARTKQSPEAKLAKILNGRVAGKPVHCIFLPSVRNTKVIDHTAIVYDAGSVIYVNRPDSGAKSLDDDDVMVTDLHSSSLCNIDVVKLHDRSSGFYNGFVGLGDFVPYRRLASN</sequence>
<dbReference type="Proteomes" id="UP001595828">
    <property type="component" value="Unassembled WGS sequence"/>
</dbReference>
<dbReference type="RefSeq" id="WP_379537613.1">
    <property type="nucleotide sequence ID" value="NZ_JBHSDR010000003.1"/>
</dbReference>
<name>A0ABV8RN64_9SPHN</name>
<evidence type="ECO:0000313" key="3">
    <source>
        <dbReference type="Proteomes" id="UP001595828"/>
    </source>
</evidence>
<gene>
    <name evidence="2" type="ORF">ACFO0A_03645</name>
</gene>
<organism evidence="2 3">
    <name type="scientific">Novosphingobium tardum</name>
    <dbReference type="NCBI Taxonomy" id="1538021"/>
    <lineage>
        <taxon>Bacteria</taxon>
        <taxon>Pseudomonadati</taxon>
        <taxon>Pseudomonadota</taxon>
        <taxon>Alphaproteobacteria</taxon>
        <taxon>Sphingomonadales</taxon>
        <taxon>Sphingomonadaceae</taxon>
        <taxon>Novosphingobium</taxon>
    </lineage>
</organism>
<protein>
    <recommendedName>
        <fullName evidence="4">Peptidase C51 domain-containing protein</fullName>
    </recommendedName>
</protein>
<feature type="chain" id="PRO_5045613351" description="Peptidase C51 domain-containing protein" evidence="1">
    <location>
        <begin position="28"/>
        <end position="138"/>
    </location>
</feature>
<keyword evidence="1" id="KW-0732">Signal</keyword>
<feature type="signal peptide" evidence="1">
    <location>
        <begin position="1"/>
        <end position="27"/>
    </location>
</feature>
<evidence type="ECO:0000256" key="1">
    <source>
        <dbReference type="SAM" id="SignalP"/>
    </source>
</evidence>
<dbReference type="EMBL" id="JBHSDR010000003">
    <property type="protein sequence ID" value="MFC4294149.1"/>
    <property type="molecule type" value="Genomic_DNA"/>
</dbReference>
<reference evidence="3" key="1">
    <citation type="journal article" date="2019" name="Int. J. Syst. Evol. Microbiol.">
        <title>The Global Catalogue of Microorganisms (GCM) 10K type strain sequencing project: providing services to taxonomists for standard genome sequencing and annotation.</title>
        <authorList>
            <consortium name="The Broad Institute Genomics Platform"/>
            <consortium name="The Broad Institute Genome Sequencing Center for Infectious Disease"/>
            <person name="Wu L."/>
            <person name="Ma J."/>
        </authorList>
    </citation>
    <scope>NUCLEOTIDE SEQUENCE [LARGE SCALE GENOMIC DNA]</scope>
    <source>
        <strain evidence="3">CGMCC 1.12989</strain>
    </source>
</reference>
<proteinExistence type="predicted"/>
<keyword evidence="3" id="KW-1185">Reference proteome</keyword>
<evidence type="ECO:0000313" key="2">
    <source>
        <dbReference type="EMBL" id="MFC4294149.1"/>
    </source>
</evidence>
<accession>A0ABV8RN64</accession>
<comment type="caution">
    <text evidence="2">The sequence shown here is derived from an EMBL/GenBank/DDBJ whole genome shotgun (WGS) entry which is preliminary data.</text>
</comment>
<evidence type="ECO:0008006" key="4">
    <source>
        <dbReference type="Google" id="ProtNLM"/>
    </source>
</evidence>